<dbReference type="EMBL" id="PYMB01000011">
    <property type="protein sequence ID" value="PSW10304.1"/>
    <property type="molecule type" value="Genomic_DNA"/>
</dbReference>
<protein>
    <submittedName>
        <fullName evidence="1">Uncharacterized protein</fullName>
    </submittedName>
</protein>
<reference evidence="1 2" key="1">
    <citation type="submission" date="2018-03" db="EMBL/GenBank/DDBJ databases">
        <title>Whole genome sequencing of Histamine producing bacteria.</title>
        <authorList>
            <person name="Butler K."/>
        </authorList>
    </citation>
    <scope>NUCLEOTIDE SEQUENCE [LARGE SCALE GENOMIC DNA]</scope>
    <source>
        <strain evidence="1 2">DSM 19138</strain>
    </source>
</reference>
<proteinExistence type="predicted"/>
<dbReference type="InterPro" id="IPR006513">
    <property type="entry name" value="YtfJ_HI0045"/>
</dbReference>
<dbReference type="Proteomes" id="UP000241346">
    <property type="component" value="Unassembled WGS sequence"/>
</dbReference>
<dbReference type="Pfam" id="PF09695">
    <property type="entry name" value="YtfJ_HI0045"/>
    <property type="match status" value="1"/>
</dbReference>
<comment type="caution">
    <text evidence="1">The sequence shown here is derived from an EMBL/GenBank/DDBJ whole genome shotgun (WGS) entry which is preliminary data.</text>
</comment>
<accession>A0A2T3NA00</accession>
<dbReference type="RefSeq" id="WP_107299718.1">
    <property type="nucleotide sequence ID" value="NZ_PYMB01000011.1"/>
</dbReference>
<evidence type="ECO:0000313" key="1">
    <source>
        <dbReference type="EMBL" id="PSW10304.1"/>
    </source>
</evidence>
<dbReference type="OrthoDB" id="7060512at2"/>
<dbReference type="AlphaFoldDB" id="A0A2T3NA00"/>
<name>A0A2T3NA00_9GAMM</name>
<sequence length="157" mass="16551">MSNIVVGQKLPEFEIVKGGVATASGSFEAWGSDELEGQAVYFVANAGHGESNDMHHETSTKIQEAGDIRMCRIINAKDAPMGAGMFIKGEFKKAAVADESNLYIMDSKGVIAKELGMQKKGAVVAVLDAAGTVVYTHEGVVGTDEEAKIMEAIASVK</sequence>
<evidence type="ECO:0000313" key="2">
    <source>
        <dbReference type="Proteomes" id="UP000241346"/>
    </source>
</evidence>
<gene>
    <name evidence="1" type="ORF">C9J01_19030</name>
</gene>
<organism evidence="1 2">
    <name type="scientific">Photobacterium rosenbergii</name>
    <dbReference type="NCBI Taxonomy" id="294936"/>
    <lineage>
        <taxon>Bacteria</taxon>
        <taxon>Pseudomonadati</taxon>
        <taxon>Pseudomonadota</taxon>
        <taxon>Gammaproteobacteria</taxon>
        <taxon>Vibrionales</taxon>
        <taxon>Vibrionaceae</taxon>
        <taxon>Photobacterium</taxon>
    </lineage>
</organism>